<evidence type="ECO:0000256" key="1">
    <source>
        <dbReference type="ARBA" id="ARBA00005824"/>
    </source>
</evidence>
<feature type="compositionally biased region" description="Basic and acidic residues" evidence="5">
    <location>
        <begin position="15"/>
        <end position="29"/>
    </location>
</feature>
<dbReference type="PROSITE" id="PS01189">
    <property type="entry name" value="RIBOSOMAL_S12E"/>
    <property type="match status" value="1"/>
</dbReference>
<gene>
    <name evidence="7" type="ORF">BSP0115_LOCUS9144</name>
</gene>
<dbReference type="GO" id="GO:0006412">
    <property type="term" value="P:translation"/>
    <property type="evidence" value="ECO:0007669"/>
    <property type="project" value="InterPro"/>
</dbReference>
<feature type="region of interest" description="Disordered" evidence="5">
    <location>
        <begin position="1"/>
        <end position="29"/>
    </location>
</feature>
<keyword evidence="2 4" id="KW-0689">Ribosomal protein</keyword>
<dbReference type="Gene3D" id="3.30.1330.30">
    <property type="match status" value="1"/>
</dbReference>
<dbReference type="PANTHER" id="PTHR11843">
    <property type="entry name" value="40S RIBOSOMAL PROTEIN S12"/>
    <property type="match status" value="1"/>
</dbReference>
<sequence length="153" mass="16446">MAEDGETPVTTTPEEETKAEPEKTGPMDTRTALREVLKKALMHDGLKRGLHEAAKALDRGSARLCCLAEDCDEPNYTRLVRALCSNGGIPLVMVPKGEELGEWAGLCKIDKEGNATKVVKCSCVAVTDYGQESEALSILLDLIKQSGGDDVNL</sequence>
<evidence type="ECO:0000256" key="4">
    <source>
        <dbReference type="RuleBase" id="RU000670"/>
    </source>
</evidence>
<dbReference type="EMBL" id="HBFS01013475">
    <property type="protein sequence ID" value="CAD8915887.1"/>
    <property type="molecule type" value="Transcribed_RNA"/>
</dbReference>
<dbReference type="AlphaFoldDB" id="A0A7S1CEP1"/>
<dbReference type="InterPro" id="IPR004038">
    <property type="entry name" value="Ribosomal_eL8/eL30/eS12/Gad45"/>
</dbReference>
<protein>
    <recommendedName>
        <fullName evidence="4">40S ribosomal protein S12</fullName>
    </recommendedName>
</protein>
<evidence type="ECO:0000259" key="6">
    <source>
        <dbReference type="Pfam" id="PF01248"/>
    </source>
</evidence>
<organism evidence="7">
    <name type="scientific">Bicosoecida sp. CB-2014</name>
    <dbReference type="NCBI Taxonomy" id="1486930"/>
    <lineage>
        <taxon>Eukaryota</taxon>
        <taxon>Sar</taxon>
        <taxon>Stramenopiles</taxon>
        <taxon>Bigyra</taxon>
        <taxon>Opalozoa</taxon>
        <taxon>Bicosoecida</taxon>
    </lineage>
</organism>
<feature type="domain" description="Ribosomal protein eL8/eL30/eS12/Gadd45" evidence="6">
    <location>
        <begin position="32"/>
        <end position="125"/>
    </location>
</feature>
<evidence type="ECO:0000256" key="5">
    <source>
        <dbReference type="SAM" id="MobiDB-lite"/>
    </source>
</evidence>
<dbReference type="GO" id="GO:0003735">
    <property type="term" value="F:structural constituent of ribosome"/>
    <property type="evidence" value="ECO:0007669"/>
    <property type="project" value="InterPro"/>
</dbReference>
<reference evidence="7" key="1">
    <citation type="submission" date="2021-01" db="EMBL/GenBank/DDBJ databases">
        <authorList>
            <person name="Corre E."/>
            <person name="Pelletier E."/>
            <person name="Niang G."/>
            <person name="Scheremetjew M."/>
            <person name="Finn R."/>
            <person name="Kale V."/>
            <person name="Holt S."/>
            <person name="Cochrane G."/>
            <person name="Meng A."/>
            <person name="Brown T."/>
            <person name="Cohen L."/>
        </authorList>
    </citation>
    <scope>NUCLEOTIDE SEQUENCE</scope>
    <source>
        <strain evidence="7">Ms1</strain>
    </source>
</reference>
<dbReference type="FunFam" id="3.30.1330.30:FF:000019">
    <property type="entry name" value="40S ribosomal protein S12"/>
    <property type="match status" value="1"/>
</dbReference>
<dbReference type="PRINTS" id="PR00972">
    <property type="entry name" value="RIBSOMALS12E"/>
</dbReference>
<comment type="similarity">
    <text evidence="1 4">Belongs to the eukaryotic ribosomal protein eS12 family.</text>
</comment>
<dbReference type="InterPro" id="IPR029064">
    <property type="entry name" value="Ribosomal_eL30-like_sf"/>
</dbReference>
<proteinExistence type="inferred from homology"/>
<evidence type="ECO:0000256" key="3">
    <source>
        <dbReference type="ARBA" id="ARBA00023274"/>
    </source>
</evidence>
<evidence type="ECO:0000313" key="7">
    <source>
        <dbReference type="EMBL" id="CAD8915887.1"/>
    </source>
</evidence>
<dbReference type="InterPro" id="IPR000530">
    <property type="entry name" value="Ribosomal_eS12"/>
</dbReference>
<name>A0A7S1CEP1_9STRA</name>
<dbReference type="Pfam" id="PF01248">
    <property type="entry name" value="Ribosomal_L7Ae"/>
    <property type="match status" value="1"/>
</dbReference>
<keyword evidence="3 4" id="KW-0687">Ribonucleoprotein</keyword>
<evidence type="ECO:0000256" key="2">
    <source>
        <dbReference type="ARBA" id="ARBA00022980"/>
    </source>
</evidence>
<accession>A0A7S1CEP1</accession>
<dbReference type="SUPFAM" id="SSF55315">
    <property type="entry name" value="L30e-like"/>
    <property type="match status" value="1"/>
</dbReference>
<dbReference type="GO" id="GO:1990904">
    <property type="term" value="C:ribonucleoprotein complex"/>
    <property type="evidence" value="ECO:0007669"/>
    <property type="project" value="UniProtKB-KW"/>
</dbReference>
<dbReference type="GO" id="GO:0005840">
    <property type="term" value="C:ribosome"/>
    <property type="evidence" value="ECO:0007669"/>
    <property type="project" value="UniProtKB-KW"/>
</dbReference>
<dbReference type="InterPro" id="IPR047860">
    <property type="entry name" value="Ribosomal_eS12_CS"/>
</dbReference>